<proteinExistence type="predicted"/>
<dbReference type="EMBL" id="CAJHNJ030000140">
    <property type="protein sequence ID" value="CAG9136423.1"/>
    <property type="molecule type" value="Genomic_DNA"/>
</dbReference>
<keyword evidence="1" id="KW-1133">Transmembrane helix</keyword>
<organism evidence="2 3">
    <name type="scientific">Plutella xylostella</name>
    <name type="common">Diamondback moth</name>
    <name type="synonym">Plutella maculipennis</name>
    <dbReference type="NCBI Taxonomy" id="51655"/>
    <lineage>
        <taxon>Eukaryota</taxon>
        <taxon>Metazoa</taxon>
        <taxon>Ecdysozoa</taxon>
        <taxon>Arthropoda</taxon>
        <taxon>Hexapoda</taxon>
        <taxon>Insecta</taxon>
        <taxon>Pterygota</taxon>
        <taxon>Neoptera</taxon>
        <taxon>Endopterygota</taxon>
        <taxon>Lepidoptera</taxon>
        <taxon>Glossata</taxon>
        <taxon>Ditrysia</taxon>
        <taxon>Yponomeutoidea</taxon>
        <taxon>Plutellidae</taxon>
        <taxon>Plutella</taxon>
    </lineage>
</organism>
<feature type="transmembrane region" description="Helical" evidence="1">
    <location>
        <begin position="26"/>
        <end position="45"/>
    </location>
</feature>
<keyword evidence="1" id="KW-0812">Transmembrane</keyword>
<evidence type="ECO:0000313" key="2">
    <source>
        <dbReference type="EMBL" id="CAG9136423.1"/>
    </source>
</evidence>
<keyword evidence="3" id="KW-1185">Reference proteome</keyword>
<evidence type="ECO:0000313" key="3">
    <source>
        <dbReference type="Proteomes" id="UP000653454"/>
    </source>
</evidence>
<gene>
    <name evidence="2" type="ORF">PLXY2_LOCUS14669</name>
</gene>
<keyword evidence="1" id="KW-0472">Membrane</keyword>
<protein>
    <submittedName>
        <fullName evidence="2">(diamondback moth) hypothetical protein</fullName>
    </submittedName>
</protein>
<dbReference type="Proteomes" id="UP000653454">
    <property type="component" value="Unassembled WGS sequence"/>
</dbReference>
<reference evidence="2" key="1">
    <citation type="submission" date="2020-11" db="EMBL/GenBank/DDBJ databases">
        <authorList>
            <person name="Whiteford S."/>
        </authorList>
    </citation>
    <scope>NUCLEOTIDE SEQUENCE</scope>
</reference>
<evidence type="ECO:0000256" key="1">
    <source>
        <dbReference type="SAM" id="Phobius"/>
    </source>
</evidence>
<dbReference type="AlphaFoldDB" id="A0A8S4G5N4"/>
<sequence length="80" mass="9079">MSWMTSNVYKQLTGLSVNGWNEIPEIMATTVLAIAGIGMATYGCYKYSQVDGDNRRYKMTYVIMRPDDPKVAKIKKDTTF</sequence>
<comment type="caution">
    <text evidence="2">The sequence shown here is derived from an EMBL/GenBank/DDBJ whole genome shotgun (WGS) entry which is preliminary data.</text>
</comment>
<accession>A0A8S4G5N4</accession>
<name>A0A8S4G5N4_PLUXY</name>